<accession>A0A427XXK2</accession>
<comment type="cofactor">
    <cofactor evidence="7">
        <name>Zn(2+)</name>
        <dbReference type="ChEBI" id="CHEBI:29105"/>
    </cofactor>
    <text evidence="7">Binds 1 zinc ion per subunit.</text>
</comment>
<protein>
    <recommendedName>
        <fullName evidence="2">carbonic anhydrase</fullName>
        <ecNumber evidence="2">4.2.1.1</ecNumber>
    </recommendedName>
</protein>
<evidence type="ECO:0000256" key="1">
    <source>
        <dbReference type="ARBA" id="ARBA00006217"/>
    </source>
</evidence>
<feature type="compositionally biased region" description="Basic residues" evidence="8">
    <location>
        <begin position="13"/>
        <end position="22"/>
    </location>
</feature>
<dbReference type="OrthoDB" id="10248475at2759"/>
<keyword evidence="9" id="KW-0472">Membrane</keyword>
<dbReference type="GO" id="GO:0008270">
    <property type="term" value="F:zinc ion binding"/>
    <property type="evidence" value="ECO:0007669"/>
    <property type="project" value="InterPro"/>
</dbReference>
<dbReference type="EMBL" id="RSCE01000004">
    <property type="protein sequence ID" value="RSH83563.1"/>
    <property type="molecule type" value="Genomic_DNA"/>
</dbReference>
<comment type="caution">
    <text evidence="10">The sequence shown here is derived from an EMBL/GenBank/DDBJ whole genome shotgun (WGS) entry which is preliminary data.</text>
</comment>
<evidence type="ECO:0000256" key="9">
    <source>
        <dbReference type="SAM" id="Phobius"/>
    </source>
</evidence>
<feature type="binding site" evidence="7">
    <location>
        <position position="316"/>
    </location>
    <ligand>
        <name>Zn(2+)</name>
        <dbReference type="ChEBI" id="CHEBI:29105"/>
    </ligand>
</feature>
<evidence type="ECO:0000256" key="5">
    <source>
        <dbReference type="ARBA" id="ARBA00023239"/>
    </source>
</evidence>
<dbReference type="InterPro" id="IPR001765">
    <property type="entry name" value="Carbonic_anhydrase"/>
</dbReference>
<gene>
    <name evidence="10" type="ORF">EHS24_007251</name>
</gene>
<dbReference type="Gene3D" id="3.40.1050.10">
    <property type="entry name" value="Carbonic anhydrase"/>
    <property type="match status" value="1"/>
</dbReference>
<feature type="compositionally biased region" description="Polar residues" evidence="8">
    <location>
        <begin position="1"/>
        <end position="12"/>
    </location>
</feature>
<dbReference type="STRING" id="105984.A0A427XXK2"/>
<comment type="catalytic activity">
    <reaction evidence="6">
        <text>hydrogencarbonate + H(+) = CO2 + H2O</text>
        <dbReference type="Rhea" id="RHEA:10748"/>
        <dbReference type="ChEBI" id="CHEBI:15377"/>
        <dbReference type="ChEBI" id="CHEBI:15378"/>
        <dbReference type="ChEBI" id="CHEBI:16526"/>
        <dbReference type="ChEBI" id="CHEBI:17544"/>
        <dbReference type="EC" id="4.2.1.1"/>
    </reaction>
</comment>
<dbReference type="SMART" id="SM00947">
    <property type="entry name" value="Pro_CA"/>
    <property type="match status" value="1"/>
</dbReference>
<sequence length="539" mass="58119">MYTTVPQSTSGTIHRRALRHTPRATSASTHVAANRPKQTRTDAHTEWCWCLIRSTLATTPVSSPPLRPRSHECTKHVVGASFCPNRAATLALPTKVSPYATHRTPHRIRRPFAVSLAQPGGYGVGSVKGRGERSLMLTCLMLALAPLGLLGSLWPLVAVGAIRFGTNGPPDRPAGGLPHTSPASHPRLILSPSISVTLVFLSLHHPHHHSLPTSLKHKHNRAGLDNTPTPPLTYLPHPPHSLSVSSVRHQPRAAVTHRQAHYKTRRPMAAHAFPDLAPFLTGNQQWAAQTNAAQPEFLPTLAQGQAPPVLWMGCSDSRVTESVIMQRKPGDVFVHRNIANQFHPDDTSANAVLNYGVLYVGVNHGGSNPEGWSPIADQLVLIIIVPHALTSCHRFGACARSSSAVAITQSLWDNAPLTYTHTHTHSRTRYATVVVVGHSNCGGCNAAFAAPPAPLVPPPSHDHLGAFLAPLIQLRHKLPPGATADDLVKENVRSSVKNVVDSATMKEAWSKGKPVYVHGWVFDIKTGLLHDLGISQGPQ</sequence>
<evidence type="ECO:0000313" key="10">
    <source>
        <dbReference type="EMBL" id="RSH83563.1"/>
    </source>
</evidence>
<evidence type="ECO:0000256" key="3">
    <source>
        <dbReference type="ARBA" id="ARBA00022723"/>
    </source>
</evidence>
<evidence type="ECO:0000256" key="6">
    <source>
        <dbReference type="ARBA" id="ARBA00048348"/>
    </source>
</evidence>
<keyword evidence="5" id="KW-0456">Lyase</keyword>
<keyword evidence="3 7" id="KW-0479">Metal-binding</keyword>
<feature type="binding site" evidence="7">
    <location>
        <position position="441"/>
    </location>
    <ligand>
        <name>Zn(2+)</name>
        <dbReference type="ChEBI" id="CHEBI:29105"/>
    </ligand>
</feature>
<dbReference type="AlphaFoldDB" id="A0A427XXK2"/>
<comment type="similarity">
    <text evidence="1">Belongs to the beta-class carbonic anhydrase family.</text>
</comment>
<proteinExistence type="inferred from homology"/>
<evidence type="ECO:0000256" key="8">
    <source>
        <dbReference type="SAM" id="MobiDB-lite"/>
    </source>
</evidence>
<feature type="region of interest" description="Disordered" evidence="8">
    <location>
        <begin position="1"/>
        <end position="38"/>
    </location>
</feature>
<organism evidence="10 11">
    <name type="scientific">Apiotrichum porosum</name>
    <dbReference type="NCBI Taxonomy" id="105984"/>
    <lineage>
        <taxon>Eukaryota</taxon>
        <taxon>Fungi</taxon>
        <taxon>Dikarya</taxon>
        <taxon>Basidiomycota</taxon>
        <taxon>Agaricomycotina</taxon>
        <taxon>Tremellomycetes</taxon>
        <taxon>Trichosporonales</taxon>
        <taxon>Trichosporonaceae</taxon>
        <taxon>Apiotrichum</taxon>
    </lineage>
</organism>
<evidence type="ECO:0000313" key="11">
    <source>
        <dbReference type="Proteomes" id="UP000279236"/>
    </source>
</evidence>
<dbReference type="GO" id="GO:0071244">
    <property type="term" value="P:cellular response to carbon dioxide"/>
    <property type="evidence" value="ECO:0007669"/>
    <property type="project" value="TreeGrafter"/>
</dbReference>
<evidence type="ECO:0000256" key="2">
    <source>
        <dbReference type="ARBA" id="ARBA00012925"/>
    </source>
</evidence>
<keyword evidence="11" id="KW-1185">Reference proteome</keyword>
<dbReference type="Proteomes" id="UP000279236">
    <property type="component" value="Unassembled WGS sequence"/>
</dbReference>
<evidence type="ECO:0000256" key="4">
    <source>
        <dbReference type="ARBA" id="ARBA00022833"/>
    </source>
</evidence>
<feature type="binding site" evidence="7">
    <location>
        <position position="438"/>
    </location>
    <ligand>
        <name>Zn(2+)</name>
        <dbReference type="ChEBI" id="CHEBI:29105"/>
    </ligand>
</feature>
<dbReference type="GeneID" id="39591794"/>
<dbReference type="Pfam" id="PF00484">
    <property type="entry name" value="Pro_CA"/>
    <property type="match status" value="2"/>
</dbReference>
<keyword evidence="9" id="KW-1133">Transmembrane helix</keyword>
<keyword evidence="9" id="KW-0812">Transmembrane</keyword>
<dbReference type="InterPro" id="IPR036874">
    <property type="entry name" value="Carbonic_anhydrase_sf"/>
</dbReference>
<feature type="transmembrane region" description="Helical" evidence="9">
    <location>
        <begin position="135"/>
        <end position="157"/>
    </location>
</feature>
<keyword evidence="4 7" id="KW-0862">Zinc</keyword>
<dbReference type="SUPFAM" id="SSF53056">
    <property type="entry name" value="beta-carbonic anhydrase, cab"/>
    <property type="match status" value="2"/>
</dbReference>
<dbReference type="EC" id="4.2.1.1" evidence="2"/>
<dbReference type="GO" id="GO:0004089">
    <property type="term" value="F:carbonate dehydratase activity"/>
    <property type="evidence" value="ECO:0007669"/>
    <property type="project" value="UniProtKB-EC"/>
</dbReference>
<dbReference type="RefSeq" id="XP_028477515.1">
    <property type="nucleotide sequence ID" value="XM_028622623.1"/>
</dbReference>
<evidence type="ECO:0000256" key="7">
    <source>
        <dbReference type="PIRSR" id="PIRSR601765-1"/>
    </source>
</evidence>
<feature type="binding site" evidence="7">
    <location>
        <position position="314"/>
    </location>
    <ligand>
        <name>Zn(2+)</name>
        <dbReference type="ChEBI" id="CHEBI:29105"/>
    </ligand>
</feature>
<dbReference type="PANTHER" id="PTHR11002:SF76">
    <property type="entry name" value="CARBONIC ANHYDRASE"/>
    <property type="match status" value="1"/>
</dbReference>
<reference evidence="10 11" key="1">
    <citation type="submission" date="2018-11" db="EMBL/GenBank/DDBJ databases">
        <title>Genome sequence of Apiotrichum porosum DSM 27194.</title>
        <authorList>
            <person name="Aliyu H."/>
            <person name="Gorte O."/>
            <person name="Ochsenreither K."/>
        </authorList>
    </citation>
    <scope>NUCLEOTIDE SEQUENCE [LARGE SCALE GENOMIC DNA]</scope>
    <source>
        <strain evidence="10 11">DSM 27194</strain>
    </source>
</reference>
<dbReference type="GO" id="GO:0034599">
    <property type="term" value="P:cellular response to oxidative stress"/>
    <property type="evidence" value="ECO:0007669"/>
    <property type="project" value="TreeGrafter"/>
</dbReference>
<dbReference type="PANTHER" id="PTHR11002">
    <property type="entry name" value="CARBONIC ANHYDRASE"/>
    <property type="match status" value="1"/>
</dbReference>
<name>A0A427XXK2_9TREE</name>